<evidence type="ECO:0000313" key="2">
    <source>
        <dbReference type="Proteomes" id="UP000326598"/>
    </source>
</evidence>
<protein>
    <submittedName>
        <fullName evidence="1">E9imm peptide</fullName>
    </submittedName>
</protein>
<dbReference type="Proteomes" id="UP000326598">
    <property type="component" value="Chromosome"/>
</dbReference>
<name>A0A5J6IDS5_STRC4</name>
<accession>A0A5J6IDS5</accession>
<dbReference type="GeneID" id="91419976"/>
<sequence>MSRAEGIHLVQRLMNADYADETEADEIIAALVRGLGCPHISDYIFWDHDPQQTASKVVDQALSYEPFAL</sequence>
<proteinExistence type="predicted"/>
<dbReference type="KEGG" id="scoe:CP976_28410"/>
<dbReference type="RefSeq" id="WP_150482891.1">
    <property type="nucleotide sequence ID" value="NZ_BMTB01000004.1"/>
</dbReference>
<dbReference type="EMBL" id="CP023694">
    <property type="protein sequence ID" value="QEV30566.1"/>
    <property type="molecule type" value="Genomic_DNA"/>
</dbReference>
<reference evidence="1 2" key="1">
    <citation type="submission" date="2017-09" db="EMBL/GenBank/DDBJ databases">
        <authorList>
            <person name="Lee N."/>
            <person name="Cho B.-K."/>
        </authorList>
    </citation>
    <scope>NUCLEOTIDE SEQUENCE [LARGE SCALE GENOMIC DNA]</scope>
    <source>
        <strain evidence="1 2">ATCC 13740</strain>
    </source>
</reference>
<organism evidence="1 2">
    <name type="scientific">Streptomyces coeruleorubidus</name>
    <dbReference type="NCBI Taxonomy" id="116188"/>
    <lineage>
        <taxon>Bacteria</taxon>
        <taxon>Bacillati</taxon>
        <taxon>Actinomycetota</taxon>
        <taxon>Actinomycetes</taxon>
        <taxon>Kitasatosporales</taxon>
        <taxon>Streptomycetaceae</taxon>
        <taxon>Streptomyces</taxon>
    </lineage>
</organism>
<dbReference type="AlphaFoldDB" id="A0A5J6IDS5"/>
<gene>
    <name evidence="1" type="ORF">CP976_28410</name>
</gene>
<evidence type="ECO:0000313" key="1">
    <source>
        <dbReference type="EMBL" id="QEV30566.1"/>
    </source>
</evidence>